<dbReference type="GO" id="GO:0043590">
    <property type="term" value="C:bacterial nucleoid"/>
    <property type="evidence" value="ECO:0007669"/>
    <property type="project" value="TreeGrafter"/>
</dbReference>
<dbReference type="InterPro" id="IPR022572">
    <property type="entry name" value="DNA_rep/recomb_RecO_N"/>
</dbReference>
<dbReference type="AlphaFoldDB" id="A0A543ASJ3"/>
<evidence type="ECO:0000256" key="1">
    <source>
        <dbReference type="ARBA" id="ARBA00003065"/>
    </source>
</evidence>
<dbReference type="SUPFAM" id="SSF50249">
    <property type="entry name" value="Nucleic acid-binding proteins"/>
    <property type="match status" value="1"/>
</dbReference>
<name>A0A543ASJ3_9ACTN</name>
<proteinExistence type="inferred from homology"/>
<dbReference type="OrthoDB" id="9812244at2"/>
<gene>
    <name evidence="8" type="primary">recO</name>
    <name evidence="11" type="ORF">FB566_1057</name>
</gene>
<dbReference type="InterPro" id="IPR012340">
    <property type="entry name" value="NA-bd_OB-fold"/>
</dbReference>
<keyword evidence="12" id="KW-1185">Reference proteome</keyword>
<sequence>MAGIQRKFFRDDALVLRTYKLGEADHIVSLLGRRSGRMRAVAKGVRRTSSKFGARLSPFGHVDLQLIEGRNLHTVTQVVGIDLYGKRIAEDYQRYTAACAISETAERLTPEEHEPSLRIFQLTLGALRALADGEYPPPLVLDAYLLRAMSAAGWAPALTECAICGRDGQHRAFSVSAGGCVCRNCRPAGSTHPAPETFSLLKALVSGDWKSATASAQQVRNEASGLVSAHLQWHLERSVRSLSYVQRTELRSTEPSLTQRRSAVPNESLENR</sequence>
<evidence type="ECO:0000256" key="7">
    <source>
        <dbReference type="ARBA" id="ARBA00033409"/>
    </source>
</evidence>
<keyword evidence="5 8" id="KW-0233">DNA recombination</keyword>
<keyword evidence="4 8" id="KW-0227">DNA damage</keyword>
<comment type="function">
    <text evidence="1 8">Involved in DNA repair and RecF pathway recombination.</text>
</comment>
<evidence type="ECO:0000256" key="9">
    <source>
        <dbReference type="SAM" id="MobiDB-lite"/>
    </source>
</evidence>
<evidence type="ECO:0000256" key="5">
    <source>
        <dbReference type="ARBA" id="ARBA00023172"/>
    </source>
</evidence>
<evidence type="ECO:0000313" key="11">
    <source>
        <dbReference type="EMBL" id="TQL75550.1"/>
    </source>
</evidence>
<reference evidence="11 12" key="1">
    <citation type="submission" date="2019-06" db="EMBL/GenBank/DDBJ databases">
        <title>Sequencing the genomes of 1000 actinobacteria strains.</title>
        <authorList>
            <person name="Klenk H.-P."/>
        </authorList>
    </citation>
    <scope>NUCLEOTIDE SEQUENCE [LARGE SCALE GENOMIC DNA]</scope>
    <source>
        <strain evidence="11 12">DSM 45928</strain>
    </source>
</reference>
<evidence type="ECO:0000256" key="6">
    <source>
        <dbReference type="ARBA" id="ARBA00023204"/>
    </source>
</evidence>
<evidence type="ECO:0000259" key="10">
    <source>
        <dbReference type="Pfam" id="PF11967"/>
    </source>
</evidence>
<dbReference type="Pfam" id="PF11967">
    <property type="entry name" value="RecO_N"/>
    <property type="match status" value="1"/>
</dbReference>
<evidence type="ECO:0000256" key="8">
    <source>
        <dbReference type="HAMAP-Rule" id="MF_00201"/>
    </source>
</evidence>
<evidence type="ECO:0000256" key="3">
    <source>
        <dbReference type="ARBA" id="ARBA00021310"/>
    </source>
</evidence>
<dbReference type="HAMAP" id="MF_00201">
    <property type="entry name" value="RecO"/>
    <property type="match status" value="1"/>
</dbReference>
<evidence type="ECO:0000256" key="2">
    <source>
        <dbReference type="ARBA" id="ARBA00007452"/>
    </source>
</evidence>
<dbReference type="Gene3D" id="1.20.1440.120">
    <property type="entry name" value="Recombination protein O, C-terminal domain"/>
    <property type="match status" value="1"/>
</dbReference>
<dbReference type="Pfam" id="PF02565">
    <property type="entry name" value="RecO_C"/>
    <property type="match status" value="1"/>
</dbReference>
<dbReference type="NCBIfam" id="TIGR00613">
    <property type="entry name" value="reco"/>
    <property type="match status" value="1"/>
</dbReference>
<dbReference type="InParanoid" id="A0A543ASJ3"/>
<dbReference type="PANTHER" id="PTHR33991:SF1">
    <property type="entry name" value="DNA REPAIR PROTEIN RECO"/>
    <property type="match status" value="1"/>
</dbReference>
<dbReference type="FunCoup" id="A0A543ASJ3">
    <property type="interactions" value="2"/>
</dbReference>
<dbReference type="InterPro" id="IPR003717">
    <property type="entry name" value="RecO"/>
</dbReference>
<comment type="caution">
    <text evidence="11">The sequence shown here is derived from an EMBL/GenBank/DDBJ whole genome shotgun (WGS) entry which is preliminary data.</text>
</comment>
<keyword evidence="6 8" id="KW-0234">DNA repair</keyword>
<dbReference type="SUPFAM" id="SSF57863">
    <property type="entry name" value="ArfGap/RecO-like zinc finger"/>
    <property type="match status" value="1"/>
</dbReference>
<comment type="similarity">
    <text evidence="2 8">Belongs to the RecO family.</text>
</comment>
<evidence type="ECO:0000313" key="12">
    <source>
        <dbReference type="Proteomes" id="UP000317043"/>
    </source>
</evidence>
<feature type="domain" description="DNA replication/recombination mediator RecO N-terminal" evidence="10">
    <location>
        <begin position="9"/>
        <end position="83"/>
    </location>
</feature>
<dbReference type="PANTHER" id="PTHR33991">
    <property type="entry name" value="DNA REPAIR PROTEIN RECO"/>
    <property type="match status" value="1"/>
</dbReference>
<dbReference type="InterPro" id="IPR042242">
    <property type="entry name" value="RecO_C"/>
</dbReference>
<dbReference type="GO" id="GO:0006302">
    <property type="term" value="P:double-strand break repair"/>
    <property type="evidence" value="ECO:0007669"/>
    <property type="project" value="TreeGrafter"/>
</dbReference>
<accession>A0A543ASJ3</accession>
<organism evidence="11 12">
    <name type="scientific">Stackebrandtia endophytica</name>
    <dbReference type="NCBI Taxonomy" id="1496996"/>
    <lineage>
        <taxon>Bacteria</taxon>
        <taxon>Bacillati</taxon>
        <taxon>Actinomycetota</taxon>
        <taxon>Actinomycetes</taxon>
        <taxon>Glycomycetales</taxon>
        <taxon>Glycomycetaceae</taxon>
        <taxon>Stackebrandtia</taxon>
    </lineage>
</organism>
<feature type="region of interest" description="Disordered" evidence="9">
    <location>
        <begin position="253"/>
        <end position="272"/>
    </location>
</feature>
<dbReference type="Gene3D" id="2.40.50.140">
    <property type="entry name" value="Nucleic acid-binding proteins"/>
    <property type="match status" value="1"/>
</dbReference>
<dbReference type="GO" id="GO:0006310">
    <property type="term" value="P:DNA recombination"/>
    <property type="evidence" value="ECO:0007669"/>
    <property type="project" value="UniProtKB-UniRule"/>
</dbReference>
<protein>
    <recommendedName>
        <fullName evidence="3 8">DNA repair protein RecO</fullName>
    </recommendedName>
    <alternativeName>
        <fullName evidence="7 8">Recombination protein O</fullName>
    </alternativeName>
</protein>
<evidence type="ECO:0000256" key="4">
    <source>
        <dbReference type="ARBA" id="ARBA00022763"/>
    </source>
</evidence>
<dbReference type="Proteomes" id="UP000317043">
    <property type="component" value="Unassembled WGS sequence"/>
</dbReference>
<dbReference type="RefSeq" id="WP_142035580.1">
    <property type="nucleotide sequence ID" value="NZ_JBHTGS010000001.1"/>
</dbReference>
<dbReference type="InterPro" id="IPR037278">
    <property type="entry name" value="ARFGAP/RecO"/>
</dbReference>
<dbReference type="EMBL" id="VFOW01000001">
    <property type="protein sequence ID" value="TQL75550.1"/>
    <property type="molecule type" value="Genomic_DNA"/>
</dbReference>